<evidence type="ECO:0000259" key="1">
    <source>
        <dbReference type="PROSITE" id="PS50828"/>
    </source>
</evidence>
<dbReference type="InterPro" id="IPR036063">
    <property type="entry name" value="Smr_dom_sf"/>
</dbReference>
<dbReference type="RefSeq" id="WP_105594648.1">
    <property type="nucleotide sequence ID" value="NZ_PDET01000018.1"/>
</dbReference>
<protein>
    <submittedName>
        <fullName evidence="2">DNA endonuclease SmrA</fullName>
    </submittedName>
</protein>
<dbReference type="OrthoDB" id="9808881at2"/>
<dbReference type="PROSITE" id="PS50828">
    <property type="entry name" value="SMR"/>
    <property type="match status" value="1"/>
</dbReference>
<sequence length="190" mass="21948">MTFNPDESDIFRHAMEDVTPLKDCSTIMWQKSPSAKPPRDRQWEEQLDNPLTTGLLEVVPGTQPLEFIADGIQPGVLDKLRQGKYPPQLNLNLIKQSAENSRQMLYLFMRQALRDDIRNLLIIHGKARHDTSHANIIRSYLMRWLQQFDEVQAFCSAQPHHGGSGACYVALRKSERARLENREQNARRAR</sequence>
<feature type="domain" description="Smr" evidence="1">
    <location>
        <begin position="91"/>
        <end position="172"/>
    </location>
</feature>
<dbReference type="InterPro" id="IPR047688">
    <property type="entry name" value="Endonuc_SmrA"/>
</dbReference>
<keyword evidence="2" id="KW-0378">Hydrolase</keyword>
<accession>A0A2S9I6N4</accession>
<dbReference type="SUPFAM" id="SSF160443">
    <property type="entry name" value="SMR domain-like"/>
    <property type="match status" value="1"/>
</dbReference>
<dbReference type="PANTHER" id="PTHR35562">
    <property type="entry name" value="DNA ENDONUCLEASE SMRA-RELATED"/>
    <property type="match status" value="1"/>
</dbReference>
<reference evidence="2 3" key="1">
    <citation type="submission" date="2017-10" db="EMBL/GenBank/DDBJ databases">
        <title>Draft genome of two endophytic bacteria isolated from 'guarana' Paullinia cupana (Mart.) Ducke.</title>
        <authorList>
            <person name="Siqueira K.A."/>
            <person name="Liotti R.G."/>
            <person name="Mendes T.A."/>
            <person name="Soares M.A."/>
        </authorList>
    </citation>
    <scope>NUCLEOTIDE SEQUENCE [LARGE SCALE GENOMIC DNA]</scope>
    <source>
        <strain evidence="2 3">342</strain>
    </source>
</reference>
<keyword evidence="2" id="KW-0540">Nuclease</keyword>
<dbReference type="EMBL" id="PDET01000018">
    <property type="protein sequence ID" value="PRD13467.1"/>
    <property type="molecule type" value="Genomic_DNA"/>
</dbReference>
<evidence type="ECO:0000313" key="2">
    <source>
        <dbReference type="EMBL" id="PRD13467.1"/>
    </source>
</evidence>
<dbReference type="InterPro" id="IPR002625">
    <property type="entry name" value="Smr_dom"/>
</dbReference>
<dbReference type="Proteomes" id="UP000239181">
    <property type="component" value="Unassembled WGS sequence"/>
</dbReference>
<dbReference type="PANTHER" id="PTHR35562:SF2">
    <property type="entry name" value="DNA ENDONUCLEASE SMRA-RELATED"/>
    <property type="match status" value="1"/>
</dbReference>
<dbReference type="Gene3D" id="3.30.1370.110">
    <property type="match status" value="1"/>
</dbReference>
<dbReference type="SMART" id="SM00463">
    <property type="entry name" value="SMR"/>
    <property type="match status" value="1"/>
</dbReference>
<dbReference type="GO" id="GO:0004520">
    <property type="term" value="F:DNA endonuclease activity"/>
    <property type="evidence" value="ECO:0007669"/>
    <property type="project" value="TreeGrafter"/>
</dbReference>
<proteinExistence type="predicted"/>
<keyword evidence="3" id="KW-1185">Reference proteome</keyword>
<organism evidence="2 3">
    <name type="scientific">Pantoea coffeiphila</name>
    <dbReference type="NCBI Taxonomy" id="1465635"/>
    <lineage>
        <taxon>Bacteria</taxon>
        <taxon>Pseudomonadati</taxon>
        <taxon>Pseudomonadota</taxon>
        <taxon>Gammaproteobacteria</taxon>
        <taxon>Enterobacterales</taxon>
        <taxon>Erwiniaceae</taxon>
        <taxon>Pantoea</taxon>
    </lineage>
</organism>
<evidence type="ECO:0000313" key="3">
    <source>
        <dbReference type="Proteomes" id="UP000239181"/>
    </source>
</evidence>
<dbReference type="Pfam" id="PF01713">
    <property type="entry name" value="Smr"/>
    <property type="match status" value="1"/>
</dbReference>
<dbReference type="NCBIfam" id="NF033154">
    <property type="entry name" value="endonuc_SmrA"/>
    <property type="match status" value="1"/>
</dbReference>
<keyword evidence="2" id="KW-0255">Endonuclease</keyword>
<name>A0A2S9I6N4_9GAMM</name>
<dbReference type="AlphaFoldDB" id="A0A2S9I6N4"/>
<gene>
    <name evidence="2" type="ORF">CQW29_20805</name>
</gene>
<comment type="caution">
    <text evidence="2">The sequence shown here is derived from an EMBL/GenBank/DDBJ whole genome shotgun (WGS) entry which is preliminary data.</text>
</comment>